<feature type="non-terminal residue" evidence="2">
    <location>
        <position position="107"/>
    </location>
</feature>
<evidence type="ECO:0000313" key="3">
    <source>
        <dbReference type="Proteomes" id="UP001529510"/>
    </source>
</evidence>
<keyword evidence="1" id="KW-0732">Signal</keyword>
<proteinExistence type="predicted"/>
<gene>
    <name evidence="2" type="ORF">M9458_010257</name>
</gene>
<evidence type="ECO:0000256" key="1">
    <source>
        <dbReference type="SAM" id="SignalP"/>
    </source>
</evidence>
<keyword evidence="3" id="KW-1185">Reference proteome</keyword>
<dbReference type="AlphaFoldDB" id="A0ABD0R0J9"/>
<feature type="signal peptide" evidence="1">
    <location>
        <begin position="1"/>
        <end position="25"/>
    </location>
</feature>
<name>A0ABD0R0J9_CIRMR</name>
<reference evidence="2 3" key="1">
    <citation type="submission" date="2024-05" db="EMBL/GenBank/DDBJ databases">
        <title>Genome sequencing and assembly of Indian major carp, Cirrhinus mrigala (Hamilton, 1822).</title>
        <authorList>
            <person name="Mohindra V."/>
            <person name="Chowdhury L.M."/>
            <person name="Lal K."/>
            <person name="Jena J.K."/>
        </authorList>
    </citation>
    <scope>NUCLEOTIDE SEQUENCE [LARGE SCALE GENOMIC DNA]</scope>
    <source>
        <strain evidence="2">CM1030</strain>
        <tissue evidence="2">Blood</tissue>
    </source>
</reference>
<accession>A0ABD0R0J9</accession>
<comment type="caution">
    <text evidence="2">The sequence shown here is derived from an EMBL/GenBank/DDBJ whole genome shotgun (WGS) entry which is preliminary data.</text>
</comment>
<organism evidence="2 3">
    <name type="scientific">Cirrhinus mrigala</name>
    <name type="common">Mrigala</name>
    <dbReference type="NCBI Taxonomy" id="683832"/>
    <lineage>
        <taxon>Eukaryota</taxon>
        <taxon>Metazoa</taxon>
        <taxon>Chordata</taxon>
        <taxon>Craniata</taxon>
        <taxon>Vertebrata</taxon>
        <taxon>Euteleostomi</taxon>
        <taxon>Actinopterygii</taxon>
        <taxon>Neopterygii</taxon>
        <taxon>Teleostei</taxon>
        <taxon>Ostariophysi</taxon>
        <taxon>Cypriniformes</taxon>
        <taxon>Cyprinidae</taxon>
        <taxon>Labeoninae</taxon>
        <taxon>Labeonini</taxon>
        <taxon>Cirrhinus</taxon>
    </lineage>
</organism>
<evidence type="ECO:0008006" key="4">
    <source>
        <dbReference type="Google" id="ProtNLM"/>
    </source>
</evidence>
<feature type="chain" id="PRO_5044891422" description="Secreted protein" evidence="1">
    <location>
        <begin position="26"/>
        <end position="107"/>
    </location>
</feature>
<dbReference type="EMBL" id="JAMKFB020000005">
    <property type="protein sequence ID" value="KAL0191961.1"/>
    <property type="molecule type" value="Genomic_DNA"/>
</dbReference>
<evidence type="ECO:0000313" key="2">
    <source>
        <dbReference type="EMBL" id="KAL0191961.1"/>
    </source>
</evidence>
<sequence length="107" mass="12162">MCNGHAASGIRLAFNCLELLTMLRALKRFRLCLVCTENTATVVYIDHQDGVRSFHMSQLTRHLLLWSQHRLKLLCATHIPRRQVRSEVSGGSTLRRSSCFGVDSARH</sequence>
<dbReference type="Proteomes" id="UP001529510">
    <property type="component" value="Unassembled WGS sequence"/>
</dbReference>
<protein>
    <recommendedName>
        <fullName evidence="4">Secreted protein</fullName>
    </recommendedName>
</protein>